<evidence type="ECO:0000313" key="3">
    <source>
        <dbReference type="Proteomes" id="UP000309138"/>
    </source>
</evidence>
<protein>
    <recommendedName>
        <fullName evidence="4">TonB C-terminal domain-containing protein</fullName>
    </recommendedName>
</protein>
<dbReference type="Proteomes" id="UP000309138">
    <property type="component" value="Unassembled WGS sequence"/>
</dbReference>
<evidence type="ECO:0008006" key="4">
    <source>
        <dbReference type="Google" id="ProtNLM"/>
    </source>
</evidence>
<name>A0A4U1L4E7_9SPHN</name>
<sequence length="140" mass="15257">MLLALLMQATAPAVAPPPVVPTTPPMRRGQQIEWQVLPPMPYREPPQLTEAMTQFVAAEVASGRCRPHASRGTRHRIQADVAVLVTPEGGARVTIPRAIACPTVEQYAAGLVLGFARNNLSTRSSVSQWFRATLTFEWTA</sequence>
<keyword evidence="3" id="KW-1185">Reference proteome</keyword>
<proteinExistence type="predicted"/>
<dbReference type="AlphaFoldDB" id="A0A4U1L4E7"/>
<evidence type="ECO:0000313" key="2">
    <source>
        <dbReference type="EMBL" id="TKD51045.1"/>
    </source>
</evidence>
<keyword evidence="1" id="KW-0732">Signal</keyword>
<accession>A0A4U1L4E7</accession>
<organism evidence="2 3">
    <name type="scientific">Sphingomonas baiyangensis</name>
    <dbReference type="NCBI Taxonomy" id="2572576"/>
    <lineage>
        <taxon>Bacteria</taxon>
        <taxon>Pseudomonadati</taxon>
        <taxon>Pseudomonadota</taxon>
        <taxon>Alphaproteobacteria</taxon>
        <taxon>Sphingomonadales</taxon>
        <taxon>Sphingomonadaceae</taxon>
        <taxon>Sphingomonas</taxon>
    </lineage>
</organism>
<dbReference type="RefSeq" id="WP_136944142.1">
    <property type="nucleotide sequence ID" value="NZ_SWKR01000002.1"/>
</dbReference>
<reference evidence="2 3" key="1">
    <citation type="submission" date="2019-04" db="EMBL/GenBank/DDBJ databases">
        <authorList>
            <person name="Yang Y."/>
            <person name="Wei D."/>
        </authorList>
    </citation>
    <scope>NUCLEOTIDE SEQUENCE [LARGE SCALE GENOMIC DNA]</scope>
    <source>
        <strain evidence="2 3">L-1-4w-11</strain>
    </source>
</reference>
<dbReference type="OrthoDB" id="7472509at2"/>
<feature type="chain" id="PRO_5021034416" description="TonB C-terminal domain-containing protein" evidence="1">
    <location>
        <begin position="16"/>
        <end position="140"/>
    </location>
</feature>
<comment type="caution">
    <text evidence="2">The sequence shown here is derived from an EMBL/GenBank/DDBJ whole genome shotgun (WGS) entry which is preliminary data.</text>
</comment>
<feature type="signal peptide" evidence="1">
    <location>
        <begin position="1"/>
        <end position="15"/>
    </location>
</feature>
<dbReference type="EMBL" id="SWKR01000002">
    <property type="protein sequence ID" value="TKD51045.1"/>
    <property type="molecule type" value="Genomic_DNA"/>
</dbReference>
<evidence type="ECO:0000256" key="1">
    <source>
        <dbReference type="SAM" id="SignalP"/>
    </source>
</evidence>
<gene>
    <name evidence="2" type="ORF">FBR43_09960</name>
</gene>